<organism evidence="4 5">
    <name type="scientific">Commensalibacter communis</name>
    <dbReference type="NCBI Taxonomy" id="2972786"/>
    <lineage>
        <taxon>Bacteria</taxon>
        <taxon>Pseudomonadati</taxon>
        <taxon>Pseudomonadota</taxon>
        <taxon>Alphaproteobacteria</taxon>
        <taxon>Acetobacterales</taxon>
        <taxon>Acetobacteraceae</taxon>
    </lineage>
</organism>
<dbReference type="PROSITE" id="PS51123">
    <property type="entry name" value="OMPA_2"/>
    <property type="match status" value="1"/>
</dbReference>
<name>A0A9W4TN38_9PROT</name>
<sequence>MCFEVKENSMRRFLPIVFGSLMLAACSQTPTLTPNNDRTYVVFFPFASSELDDAAMTTIDQAVRYAKSFPDKQVYVEGYAAVYGDLSLDEMMAAQRTQAVAQEIVAEGVDKSRVHDAPQQPENRRSQVAARRVEIEVK</sequence>
<gene>
    <name evidence="4" type="ORF">R53530_LOCUS1584</name>
</gene>
<feature type="region of interest" description="Disordered" evidence="2">
    <location>
        <begin position="110"/>
        <end position="131"/>
    </location>
</feature>
<protein>
    <submittedName>
        <fullName evidence="4">Outer membrane protein OmpA and related peptidoglycan-associated (Lipo)proteins (OmpA)</fullName>
    </submittedName>
</protein>
<accession>A0A9W4TN38</accession>
<reference evidence="4" key="1">
    <citation type="submission" date="2022-10" db="EMBL/GenBank/DDBJ databases">
        <authorList>
            <person name="Botero Cardona J."/>
        </authorList>
    </citation>
    <scope>NUCLEOTIDE SEQUENCE</scope>
    <source>
        <strain evidence="4">LMG 31819</strain>
    </source>
</reference>
<evidence type="ECO:0000313" key="4">
    <source>
        <dbReference type="EMBL" id="CAI3946959.1"/>
    </source>
</evidence>
<dbReference type="Proteomes" id="UP001154255">
    <property type="component" value="Unassembled WGS sequence"/>
</dbReference>
<dbReference type="SUPFAM" id="SSF103088">
    <property type="entry name" value="OmpA-like"/>
    <property type="match status" value="1"/>
</dbReference>
<evidence type="ECO:0000256" key="2">
    <source>
        <dbReference type="SAM" id="MobiDB-lite"/>
    </source>
</evidence>
<proteinExistence type="predicted"/>
<evidence type="ECO:0000256" key="1">
    <source>
        <dbReference type="PROSITE-ProRule" id="PRU00473"/>
    </source>
</evidence>
<feature type="domain" description="OmpA-like" evidence="3">
    <location>
        <begin position="31"/>
        <end position="138"/>
    </location>
</feature>
<dbReference type="InterPro" id="IPR036737">
    <property type="entry name" value="OmpA-like_sf"/>
</dbReference>
<keyword evidence="1" id="KW-0472">Membrane</keyword>
<comment type="caution">
    <text evidence="4">The sequence shown here is derived from an EMBL/GenBank/DDBJ whole genome shotgun (WGS) entry which is preliminary data.</text>
</comment>
<dbReference type="PROSITE" id="PS51257">
    <property type="entry name" value="PROKAR_LIPOPROTEIN"/>
    <property type="match status" value="1"/>
</dbReference>
<dbReference type="AlphaFoldDB" id="A0A9W4TN38"/>
<dbReference type="InterPro" id="IPR006665">
    <property type="entry name" value="OmpA-like"/>
</dbReference>
<dbReference type="EMBL" id="CAMXCM010000003">
    <property type="protein sequence ID" value="CAI3946959.1"/>
    <property type="molecule type" value="Genomic_DNA"/>
</dbReference>
<dbReference type="Pfam" id="PF00691">
    <property type="entry name" value="OmpA"/>
    <property type="match status" value="1"/>
</dbReference>
<evidence type="ECO:0000259" key="3">
    <source>
        <dbReference type="PROSITE" id="PS51123"/>
    </source>
</evidence>
<evidence type="ECO:0000313" key="5">
    <source>
        <dbReference type="Proteomes" id="UP001154255"/>
    </source>
</evidence>
<dbReference type="GO" id="GO:0016020">
    <property type="term" value="C:membrane"/>
    <property type="evidence" value="ECO:0007669"/>
    <property type="project" value="UniProtKB-UniRule"/>
</dbReference>
<dbReference type="Gene3D" id="3.30.1330.60">
    <property type="entry name" value="OmpA-like domain"/>
    <property type="match status" value="1"/>
</dbReference>